<evidence type="ECO:0000256" key="1">
    <source>
        <dbReference type="SAM" id="Coils"/>
    </source>
</evidence>
<evidence type="ECO:0000313" key="3">
    <source>
        <dbReference type="Proteomes" id="UP000051952"/>
    </source>
</evidence>
<evidence type="ECO:0000313" key="2">
    <source>
        <dbReference type="EMBL" id="CUG01722.1"/>
    </source>
</evidence>
<organism evidence="2 3">
    <name type="scientific">Bodo saltans</name>
    <name type="common">Flagellated protozoan</name>
    <dbReference type="NCBI Taxonomy" id="75058"/>
    <lineage>
        <taxon>Eukaryota</taxon>
        <taxon>Discoba</taxon>
        <taxon>Euglenozoa</taxon>
        <taxon>Kinetoplastea</taxon>
        <taxon>Metakinetoplastina</taxon>
        <taxon>Eubodonida</taxon>
        <taxon>Bodonidae</taxon>
        <taxon>Bodo</taxon>
    </lineage>
</organism>
<keyword evidence="1" id="KW-0175">Coiled coil</keyword>
<accession>A0A0S4IV65</accession>
<gene>
    <name evidence="2" type="ORF">BSAL_04585</name>
</gene>
<dbReference type="EMBL" id="CYKH01000493">
    <property type="protein sequence ID" value="CUG01722.1"/>
    <property type="molecule type" value="Genomic_DNA"/>
</dbReference>
<protein>
    <submittedName>
        <fullName evidence="2">GPI-anchored surface protein, putative</fullName>
    </submittedName>
</protein>
<sequence length="183" mass="21157">MLRQEPAIMEGNFLTLDVMMLLCGGSATTAALTDAALKERMEETLEIFVTDVDAQKSVSEDRFQRSLDRIGDLKARLAEAEQRVVRVGKRMQEQDDRYRREATTMERKQRDLRQRIAELEQKLQTDKAAWVALERELENVKGDKEALIQAIELAEAKTKQQRQELYVHIATISLVNDRLVFFM</sequence>
<feature type="coiled-coil region" evidence="1">
    <location>
        <begin position="63"/>
        <end position="164"/>
    </location>
</feature>
<reference evidence="3" key="1">
    <citation type="submission" date="2015-09" db="EMBL/GenBank/DDBJ databases">
        <authorList>
            <consortium name="Pathogen Informatics"/>
        </authorList>
    </citation>
    <scope>NUCLEOTIDE SEQUENCE [LARGE SCALE GENOMIC DNA]</scope>
    <source>
        <strain evidence="3">Lake Konstanz</strain>
    </source>
</reference>
<dbReference type="VEuPathDB" id="TriTrypDB:BSAL_04585"/>
<proteinExistence type="predicted"/>
<dbReference type="Proteomes" id="UP000051952">
    <property type="component" value="Unassembled WGS sequence"/>
</dbReference>
<keyword evidence="3" id="KW-1185">Reference proteome</keyword>
<name>A0A0S4IV65_BODSA</name>
<dbReference type="AlphaFoldDB" id="A0A0S4IV65"/>